<comment type="caution">
    <text evidence="2">The sequence shown here is derived from an EMBL/GenBank/DDBJ whole genome shotgun (WGS) entry which is preliminary data.</text>
</comment>
<reference evidence="2 3" key="1">
    <citation type="submission" date="2020-04" db="EMBL/GenBank/DDBJ databases">
        <title>Perkinsus chesapeaki whole genome sequence.</title>
        <authorList>
            <person name="Bogema D.R."/>
        </authorList>
    </citation>
    <scope>NUCLEOTIDE SEQUENCE [LARGE SCALE GENOMIC DNA]</scope>
    <source>
        <strain evidence="2">ATCC PRA-425</strain>
    </source>
</reference>
<feature type="compositionally biased region" description="Low complexity" evidence="1">
    <location>
        <begin position="298"/>
        <end position="309"/>
    </location>
</feature>
<name>A0A7J6LBQ9_PERCH</name>
<dbReference type="AlphaFoldDB" id="A0A7J6LBQ9"/>
<feature type="compositionally biased region" description="Pro residues" evidence="1">
    <location>
        <begin position="375"/>
        <end position="384"/>
    </location>
</feature>
<feature type="compositionally biased region" description="Low complexity" evidence="1">
    <location>
        <begin position="273"/>
        <end position="284"/>
    </location>
</feature>
<evidence type="ECO:0000256" key="1">
    <source>
        <dbReference type="SAM" id="MobiDB-lite"/>
    </source>
</evidence>
<accession>A0A7J6LBQ9</accession>
<keyword evidence="3" id="KW-1185">Reference proteome</keyword>
<sequence length="394" mass="42514">MRETTSRSGKMHHQRATWPEEQSLCAGDTSYEYGLPRAQGYRRMSRTNRGGELPLMLPRSDGTDAKELIKYAIKLFREDALSKSQAMLVQDFCRDPGRAAECAIVNGTLDEQDDEDRKLHMQMWVHNLEKAERASASGNWLSSKDPHQPPLGQLNHINLANSMTLSGQSTRAPSPYIPSPVASSPANSTIHNYMAAGALQQQTLNWQQHSAACPGGLLLYRNVPGVASLGGIYAHHHHQIYQVGSCASPGPSSPQFSPYGAVGQHMEGSIGVSLASPNAASPSLYGKQQQGAPELRRPQPSRLQQQQQRLDPEDVPLELMPTGTPPLPISRSPSPTLPSPAAEDASHRTSHTGGRCAVEMGFLASSPPFASSSPPSLPSAPAVPSPIHRGLLDR</sequence>
<evidence type="ECO:0000313" key="2">
    <source>
        <dbReference type="EMBL" id="KAF4656688.1"/>
    </source>
</evidence>
<gene>
    <name evidence="2" type="primary">TPS1_3</name>
    <name evidence="2" type="ORF">FOL47_008812</name>
</gene>
<evidence type="ECO:0000313" key="3">
    <source>
        <dbReference type="Proteomes" id="UP000591131"/>
    </source>
</evidence>
<feature type="region of interest" description="Disordered" evidence="1">
    <location>
        <begin position="1"/>
        <end position="21"/>
    </location>
</feature>
<feature type="compositionally biased region" description="Low complexity" evidence="1">
    <location>
        <begin position="364"/>
        <end position="374"/>
    </location>
</feature>
<proteinExistence type="predicted"/>
<dbReference type="Proteomes" id="UP000591131">
    <property type="component" value="Unassembled WGS sequence"/>
</dbReference>
<dbReference type="OrthoDB" id="10464745at2759"/>
<dbReference type="EMBL" id="JAAPAO010000583">
    <property type="protein sequence ID" value="KAF4656688.1"/>
    <property type="molecule type" value="Genomic_DNA"/>
</dbReference>
<protein>
    <submittedName>
        <fullName evidence="2">Trehalose-6-P synthase/phosphatase complex synthase subunit</fullName>
    </submittedName>
</protein>
<feature type="region of interest" description="Disordered" evidence="1">
    <location>
        <begin position="273"/>
        <end position="394"/>
    </location>
</feature>
<organism evidence="2 3">
    <name type="scientific">Perkinsus chesapeaki</name>
    <name type="common">Clam parasite</name>
    <name type="synonym">Perkinsus andrewsi</name>
    <dbReference type="NCBI Taxonomy" id="330153"/>
    <lineage>
        <taxon>Eukaryota</taxon>
        <taxon>Sar</taxon>
        <taxon>Alveolata</taxon>
        <taxon>Perkinsozoa</taxon>
        <taxon>Perkinsea</taxon>
        <taxon>Perkinsida</taxon>
        <taxon>Perkinsidae</taxon>
        <taxon>Perkinsus</taxon>
    </lineage>
</organism>